<feature type="chain" id="PRO_5032859808" description="Carbamoyltransferase C-terminal domain-containing protein" evidence="1">
    <location>
        <begin position="18"/>
        <end position="698"/>
    </location>
</feature>
<dbReference type="AlphaFoldDB" id="A0A812UNP9"/>
<evidence type="ECO:0000256" key="1">
    <source>
        <dbReference type="SAM" id="SignalP"/>
    </source>
</evidence>
<proteinExistence type="predicted"/>
<dbReference type="EMBL" id="CAJNJA010027165">
    <property type="protein sequence ID" value="CAE7571133.1"/>
    <property type="molecule type" value="Genomic_DNA"/>
</dbReference>
<dbReference type="Proteomes" id="UP000601435">
    <property type="component" value="Unassembled WGS sequence"/>
</dbReference>
<organism evidence="3 4">
    <name type="scientific">Symbiodinium necroappetens</name>
    <dbReference type="NCBI Taxonomy" id="1628268"/>
    <lineage>
        <taxon>Eukaryota</taxon>
        <taxon>Sar</taxon>
        <taxon>Alveolata</taxon>
        <taxon>Dinophyceae</taxon>
        <taxon>Suessiales</taxon>
        <taxon>Symbiodiniaceae</taxon>
        <taxon>Symbiodinium</taxon>
    </lineage>
</organism>
<accession>A0A812UNP9</accession>
<feature type="signal peptide" evidence="1">
    <location>
        <begin position="1"/>
        <end position="17"/>
    </location>
</feature>
<evidence type="ECO:0000313" key="3">
    <source>
        <dbReference type="EMBL" id="CAE7571133.1"/>
    </source>
</evidence>
<dbReference type="PANTHER" id="PTHR34847">
    <property type="entry name" value="NODULATION PROTEIN U"/>
    <property type="match status" value="1"/>
</dbReference>
<dbReference type="Gene3D" id="3.30.420.40">
    <property type="match status" value="1"/>
</dbReference>
<dbReference type="Gene3D" id="3.90.870.20">
    <property type="entry name" value="Carbamoyltransferase, C-terminal domain"/>
    <property type="match status" value="1"/>
</dbReference>
<evidence type="ECO:0000313" key="4">
    <source>
        <dbReference type="Proteomes" id="UP000601435"/>
    </source>
</evidence>
<sequence>MKWHCAALALLPAVVESAGKVNFTIEVKQKLVPLSWDPSVESAMVAARRFASQHDLQSGSVWALAEEMGLNRAWTAAKHRQSPEVTEMPVHVGSRVRSPELPTGQSVISLYLGHDSGITVSQYGRIQCVLELERYFNIRYFRPNVSSPADRYQGEWHKALRAVEKHCEYEDGQKPSKFTDGVIVFAGDFECYQLWLRGVVTMIFTVERWHMVDHHEAHALMGYYSSPFHSNPSRTTMVLSYDGAGNDGSFNVYVASKGKFQRIAQLAYSLGNAYDVVGVLLPEVSGHPLTDFVDCNDTDVLNTSSNAKVVRVGAYYEKAYQKLSWAGKMMGYSAVGEVREDLRESMRFLLEECRAFIPGGMGLPLPIVRAACESLDGQRAVAATMQSEFEEFFLSRLEAFLRFLGGKVDSIVLTGGCALNVLTNQVVHDKLSSGKTGRDPDFFVPMAPNDSGLTVGGVWSVVPPPPGEQHLQYRGFPLWDLELLPHMARSHGARRLSKLGGIDYLAELLAGGPAWQRYPNRTADKPIIAVVRGRQEFGPRALGHRSLLAVPDSEEMRDRMNRLKARAWYRPVAPMVADEAMVQVFGRAVHSPYMTMAPQVLPEIRKQFPAMAHLDGTARHQSVSEGDEPWIHALLLAVGRLTGLAALINTSFNSKGKPIVNRARECLKMLDELPDLDFVLIEDYLFAKRRPRSPLGTA</sequence>
<gene>
    <name evidence="3" type="ORF">SNEC2469_LOCUS16662</name>
</gene>
<dbReference type="InterPro" id="IPR038152">
    <property type="entry name" value="Carbam_trans_C_sf"/>
</dbReference>
<dbReference type="Pfam" id="PF16861">
    <property type="entry name" value="Carbam_trans_C"/>
    <property type="match status" value="1"/>
</dbReference>
<evidence type="ECO:0000259" key="2">
    <source>
        <dbReference type="Pfam" id="PF16861"/>
    </source>
</evidence>
<keyword evidence="1" id="KW-0732">Signal</keyword>
<comment type="caution">
    <text evidence="3">The sequence shown here is derived from an EMBL/GenBank/DDBJ whole genome shotgun (WGS) entry which is preliminary data.</text>
</comment>
<dbReference type="InterPro" id="IPR031730">
    <property type="entry name" value="Carbam_trans_C"/>
</dbReference>
<protein>
    <recommendedName>
        <fullName evidence="2">Carbamoyltransferase C-terminal domain-containing protein</fullName>
    </recommendedName>
</protein>
<keyword evidence="4" id="KW-1185">Reference proteome</keyword>
<dbReference type="OrthoDB" id="414294at2759"/>
<reference evidence="3" key="1">
    <citation type="submission" date="2021-02" db="EMBL/GenBank/DDBJ databases">
        <authorList>
            <person name="Dougan E. K."/>
            <person name="Rhodes N."/>
            <person name="Thang M."/>
            <person name="Chan C."/>
        </authorList>
    </citation>
    <scope>NUCLEOTIDE SEQUENCE</scope>
</reference>
<dbReference type="InterPro" id="IPR051338">
    <property type="entry name" value="NodU/CmcH_Carbamoyltrnsfr"/>
</dbReference>
<dbReference type="CDD" id="cd24033">
    <property type="entry name" value="ASKHA_NBD_NodU_CmcH-like_N"/>
    <property type="match status" value="1"/>
</dbReference>
<dbReference type="PANTHER" id="PTHR34847:SF1">
    <property type="entry name" value="NODULATION PROTEIN U"/>
    <property type="match status" value="1"/>
</dbReference>
<feature type="domain" description="Carbamoyltransferase C-terminal" evidence="2">
    <location>
        <begin position="523"/>
        <end position="688"/>
    </location>
</feature>
<name>A0A812UNP9_9DINO</name>